<proteinExistence type="predicted"/>
<reference evidence="4" key="2">
    <citation type="submission" date="2021-01" db="UniProtKB">
        <authorList>
            <consortium name="EnsemblPlants"/>
        </authorList>
    </citation>
    <scope>IDENTIFICATION</scope>
</reference>
<evidence type="ECO:0000256" key="2">
    <source>
        <dbReference type="ARBA" id="ARBA00023002"/>
    </source>
</evidence>
<sequence length="124" mass="14288">MPQTFWNTKCSFSHEAECSVIMEDFQRRITFFETANVYDNHDNEIMVGKALKQLPREKIQLATKFGVTMSKEAQFIVKDTLEYVRQWEIGIGIVTYGPLGHGFLGGKAVMESLHNESMLVFDYK</sequence>
<dbReference type="Pfam" id="PF00248">
    <property type="entry name" value="Aldo_ket_red"/>
    <property type="match status" value="1"/>
</dbReference>
<evidence type="ECO:0000313" key="5">
    <source>
        <dbReference type="Proteomes" id="UP000594261"/>
    </source>
</evidence>
<name>A0A7N2LW72_QUELO</name>
<keyword evidence="1" id="KW-0521">NADP</keyword>
<evidence type="ECO:0000259" key="3">
    <source>
        <dbReference type="Pfam" id="PF00248"/>
    </source>
</evidence>
<protein>
    <recommendedName>
        <fullName evidence="3">NADP-dependent oxidoreductase domain-containing protein</fullName>
    </recommendedName>
</protein>
<dbReference type="Proteomes" id="UP000594261">
    <property type="component" value="Chromosome 6"/>
</dbReference>
<dbReference type="InterPro" id="IPR050791">
    <property type="entry name" value="Aldo-Keto_reductase"/>
</dbReference>
<feature type="domain" description="NADP-dependent oxidoreductase" evidence="3">
    <location>
        <begin position="25"/>
        <end position="68"/>
    </location>
</feature>
<accession>A0A7N2LW72</accession>
<organism evidence="4 5">
    <name type="scientific">Quercus lobata</name>
    <name type="common">Valley oak</name>
    <dbReference type="NCBI Taxonomy" id="97700"/>
    <lineage>
        <taxon>Eukaryota</taxon>
        <taxon>Viridiplantae</taxon>
        <taxon>Streptophyta</taxon>
        <taxon>Embryophyta</taxon>
        <taxon>Tracheophyta</taxon>
        <taxon>Spermatophyta</taxon>
        <taxon>Magnoliopsida</taxon>
        <taxon>eudicotyledons</taxon>
        <taxon>Gunneridae</taxon>
        <taxon>Pentapetalae</taxon>
        <taxon>rosids</taxon>
        <taxon>fabids</taxon>
        <taxon>Fagales</taxon>
        <taxon>Fagaceae</taxon>
        <taxon>Quercus</taxon>
    </lineage>
</organism>
<keyword evidence="2" id="KW-0560">Oxidoreductase</keyword>
<reference evidence="4 5" key="1">
    <citation type="journal article" date="2016" name="G3 (Bethesda)">
        <title>First Draft Assembly and Annotation of the Genome of a California Endemic Oak Quercus lobata Nee (Fagaceae).</title>
        <authorList>
            <person name="Sork V.L."/>
            <person name="Fitz-Gibbon S.T."/>
            <person name="Puiu D."/>
            <person name="Crepeau M."/>
            <person name="Gugger P.F."/>
            <person name="Sherman R."/>
            <person name="Stevens K."/>
            <person name="Langley C.H."/>
            <person name="Pellegrini M."/>
            <person name="Salzberg S.L."/>
        </authorList>
    </citation>
    <scope>NUCLEOTIDE SEQUENCE [LARGE SCALE GENOMIC DNA]</scope>
    <source>
        <strain evidence="4 5">cv. SW786</strain>
    </source>
</reference>
<dbReference type="AlphaFoldDB" id="A0A7N2LW72"/>
<evidence type="ECO:0000313" key="4">
    <source>
        <dbReference type="EnsemblPlants" id="QL06p000908:mrna"/>
    </source>
</evidence>
<dbReference type="GO" id="GO:0016491">
    <property type="term" value="F:oxidoreductase activity"/>
    <property type="evidence" value="ECO:0007669"/>
    <property type="project" value="UniProtKB-KW"/>
</dbReference>
<dbReference type="GO" id="GO:0005737">
    <property type="term" value="C:cytoplasm"/>
    <property type="evidence" value="ECO:0007669"/>
    <property type="project" value="TreeGrafter"/>
</dbReference>
<dbReference type="PANTHER" id="PTHR43625">
    <property type="entry name" value="AFLATOXIN B1 ALDEHYDE REDUCTASE"/>
    <property type="match status" value="1"/>
</dbReference>
<dbReference type="InParanoid" id="A0A7N2LW72"/>
<dbReference type="InterPro" id="IPR036812">
    <property type="entry name" value="NAD(P)_OxRdtase_dom_sf"/>
</dbReference>
<keyword evidence="5" id="KW-1185">Reference proteome</keyword>
<dbReference type="Gene3D" id="3.20.20.100">
    <property type="entry name" value="NADP-dependent oxidoreductase domain"/>
    <property type="match status" value="1"/>
</dbReference>
<dbReference type="PANTHER" id="PTHR43625:SF65">
    <property type="entry name" value="NADP-DEPENDENT OXIDOREDUCTASE DOMAIN-CONTAINING PROTEIN"/>
    <property type="match status" value="1"/>
</dbReference>
<dbReference type="InterPro" id="IPR023210">
    <property type="entry name" value="NADP_OxRdtase_dom"/>
</dbReference>
<evidence type="ECO:0000256" key="1">
    <source>
        <dbReference type="ARBA" id="ARBA00022857"/>
    </source>
</evidence>
<dbReference type="EnsemblPlants" id="QL06p000908:mrna">
    <property type="protein sequence ID" value="QL06p000908:mrna"/>
    <property type="gene ID" value="QL06p000908"/>
</dbReference>
<dbReference type="SUPFAM" id="SSF51430">
    <property type="entry name" value="NAD(P)-linked oxidoreductase"/>
    <property type="match status" value="1"/>
</dbReference>
<dbReference type="EMBL" id="LRBV02000006">
    <property type="status" value="NOT_ANNOTATED_CDS"/>
    <property type="molecule type" value="Genomic_DNA"/>
</dbReference>
<dbReference type="Gramene" id="QL06p000908:mrna">
    <property type="protein sequence ID" value="QL06p000908:mrna"/>
    <property type="gene ID" value="QL06p000908"/>
</dbReference>